<keyword evidence="2" id="KW-1003">Cell membrane</keyword>
<evidence type="ECO:0000256" key="4">
    <source>
        <dbReference type="ARBA" id="ARBA00022692"/>
    </source>
</evidence>
<dbReference type="Proteomes" id="UP001317532">
    <property type="component" value="Chromosome"/>
</dbReference>
<organism evidence="9 10">
    <name type="scientific">Vulcanimicrobium alpinum</name>
    <dbReference type="NCBI Taxonomy" id="3016050"/>
    <lineage>
        <taxon>Bacteria</taxon>
        <taxon>Bacillati</taxon>
        <taxon>Vulcanimicrobiota</taxon>
        <taxon>Vulcanimicrobiia</taxon>
        <taxon>Vulcanimicrobiales</taxon>
        <taxon>Vulcanimicrobiaceae</taxon>
        <taxon>Vulcanimicrobium</taxon>
    </lineage>
</organism>
<dbReference type="Pfam" id="PF09594">
    <property type="entry name" value="GT87"/>
    <property type="match status" value="1"/>
</dbReference>
<gene>
    <name evidence="9" type="ORF">WPS_22820</name>
</gene>
<dbReference type="AlphaFoldDB" id="A0AAN1XX49"/>
<comment type="subcellular location">
    <subcellularLocation>
        <location evidence="1">Cell membrane</location>
        <topology evidence="1">Multi-pass membrane protein</topology>
    </subcellularLocation>
</comment>
<feature type="transmembrane region" description="Helical" evidence="8">
    <location>
        <begin position="169"/>
        <end position="197"/>
    </location>
</feature>
<evidence type="ECO:0000313" key="10">
    <source>
        <dbReference type="Proteomes" id="UP001317532"/>
    </source>
</evidence>
<proteinExistence type="inferred from homology"/>
<evidence type="ECO:0000256" key="2">
    <source>
        <dbReference type="ARBA" id="ARBA00022475"/>
    </source>
</evidence>
<dbReference type="RefSeq" id="WP_317994625.1">
    <property type="nucleotide sequence ID" value="NZ_AP025523.1"/>
</dbReference>
<evidence type="ECO:0000256" key="6">
    <source>
        <dbReference type="ARBA" id="ARBA00023136"/>
    </source>
</evidence>
<dbReference type="GO" id="GO:0016758">
    <property type="term" value="F:hexosyltransferase activity"/>
    <property type="evidence" value="ECO:0007669"/>
    <property type="project" value="InterPro"/>
</dbReference>
<reference evidence="9 10" key="1">
    <citation type="journal article" date="2022" name="ISME Commun">
        <title>Vulcanimicrobium alpinus gen. nov. sp. nov., the first cultivated representative of the candidate phylum 'Eremiobacterota', is a metabolically versatile aerobic anoxygenic phototroph.</title>
        <authorList>
            <person name="Yabe S."/>
            <person name="Muto K."/>
            <person name="Abe K."/>
            <person name="Yokota A."/>
            <person name="Staudigel H."/>
            <person name="Tebo B.M."/>
        </authorList>
    </citation>
    <scope>NUCLEOTIDE SEQUENCE [LARGE SCALE GENOMIC DNA]</scope>
    <source>
        <strain evidence="9 10">WC8-2</strain>
    </source>
</reference>
<comment type="similarity">
    <text evidence="7">Belongs to the glycosyltransferase 87 family.</text>
</comment>
<dbReference type="KEGG" id="vab:WPS_22820"/>
<keyword evidence="5 8" id="KW-1133">Transmembrane helix</keyword>
<dbReference type="EMBL" id="AP025523">
    <property type="protein sequence ID" value="BDE07006.1"/>
    <property type="molecule type" value="Genomic_DNA"/>
</dbReference>
<feature type="transmembrane region" description="Helical" evidence="8">
    <location>
        <begin position="7"/>
        <end position="26"/>
    </location>
</feature>
<keyword evidence="10" id="KW-1185">Reference proteome</keyword>
<evidence type="ECO:0000256" key="5">
    <source>
        <dbReference type="ARBA" id="ARBA00022989"/>
    </source>
</evidence>
<evidence type="ECO:0000256" key="7">
    <source>
        <dbReference type="ARBA" id="ARBA00024033"/>
    </source>
</evidence>
<keyword evidence="4 8" id="KW-0812">Transmembrane</keyword>
<keyword evidence="6 8" id="KW-0472">Membrane</keyword>
<evidence type="ECO:0000313" key="9">
    <source>
        <dbReference type="EMBL" id="BDE07006.1"/>
    </source>
</evidence>
<evidence type="ECO:0008006" key="11">
    <source>
        <dbReference type="Google" id="ProtNLM"/>
    </source>
</evidence>
<protein>
    <recommendedName>
        <fullName evidence="11">DUF2029 domain-containing protein</fullName>
    </recommendedName>
</protein>
<feature type="transmembrane region" description="Helical" evidence="8">
    <location>
        <begin position="343"/>
        <end position="363"/>
    </location>
</feature>
<feature type="transmembrane region" description="Helical" evidence="8">
    <location>
        <begin position="133"/>
        <end position="163"/>
    </location>
</feature>
<dbReference type="GO" id="GO:0005886">
    <property type="term" value="C:plasma membrane"/>
    <property type="evidence" value="ECO:0007669"/>
    <property type="project" value="UniProtKB-SubCell"/>
</dbReference>
<evidence type="ECO:0000256" key="8">
    <source>
        <dbReference type="SAM" id="Phobius"/>
    </source>
</evidence>
<accession>A0AAN1XX49</accession>
<keyword evidence="3" id="KW-0808">Transferase</keyword>
<feature type="transmembrane region" description="Helical" evidence="8">
    <location>
        <begin position="375"/>
        <end position="396"/>
    </location>
</feature>
<evidence type="ECO:0000256" key="3">
    <source>
        <dbReference type="ARBA" id="ARBA00022679"/>
    </source>
</evidence>
<sequence>MLARGTAWFIAPTILVAMIVMTSLGGHETYLMGDFRAFYCAGQAVAAHANPYLEEPLRSCEAAAGPPAEPAFLRPVALPAPLPPYALLAFVPLSRLPFPIAAVIFELLMIGAMIGAVLLFARVTGASSVLLNLAFAAITATVTLYVGQPVPLVFLAIAASALLARQGRWIAAALCAAGASIEPHVALAAIVGMFVAFPRTRLPLAAAGAVLAGASAFAVGVPTTISYLRDVVPAHALANAYEWQFSLTSILTSLAVAPETAIRSGEFMFALMLVLGVAVAWRLCRITGDPAVMVIVPPAFAVFGGVHVHFQQLAIAFPAMLYVYQRFPNVRILAGTGMSLSMIPWNVLSTSILTGLSPLLVGVFARITLGQRRGLVLTCLSAVIALSLLFLALAGFGPPPAHFVVHVYPPSTLAENSWGAFSRATLARPSLLMQWLRLPTMVGLACGLLAIARSAFAASPVEQRTVAERIVAATA</sequence>
<name>A0AAN1XX49_UNVUL</name>
<evidence type="ECO:0000256" key="1">
    <source>
        <dbReference type="ARBA" id="ARBA00004651"/>
    </source>
</evidence>
<feature type="transmembrane region" description="Helical" evidence="8">
    <location>
        <begin position="204"/>
        <end position="228"/>
    </location>
</feature>
<feature type="transmembrane region" description="Helical" evidence="8">
    <location>
        <begin position="267"/>
        <end position="284"/>
    </location>
</feature>
<dbReference type="InterPro" id="IPR018584">
    <property type="entry name" value="GT87"/>
</dbReference>
<feature type="transmembrane region" description="Helical" evidence="8">
    <location>
        <begin position="98"/>
        <end position="121"/>
    </location>
</feature>
<feature type="transmembrane region" description="Helical" evidence="8">
    <location>
        <begin position="291"/>
        <end position="323"/>
    </location>
</feature>
<feature type="transmembrane region" description="Helical" evidence="8">
    <location>
        <begin position="435"/>
        <end position="456"/>
    </location>
</feature>